<comment type="subcellular location">
    <subcellularLocation>
        <location evidence="1">Membrane</location>
        <topology evidence="1">Multi-pass membrane protein</topology>
    </subcellularLocation>
</comment>
<dbReference type="Pfam" id="PF00535">
    <property type="entry name" value="Glycos_transf_2"/>
    <property type="match status" value="1"/>
</dbReference>
<keyword evidence="4 5" id="KW-0472">Membrane</keyword>
<dbReference type="Gene3D" id="3.90.550.10">
    <property type="entry name" value="Spore Coat Polysaccharide Biosynthesis Protein SpsA, Chain A"/>
    <property type="match status" value="1"/>
</dbReference>
<feature type="transmembrane region" description="Helical" evidence="5">
    <location>
        <begin position="224"/>
        <end position="251"/>
    </location>
</feature>
<keyword evidence="2 5" id="KW-0812">Transmembrane</keyword>
<dbReference type="GO" id="GO:0016740">
    <property type="term" value="F:transferase activity"/>
    <property type="evidence" value="ECO:0007669"/>
    <property type="project" value="UniProtKB-KW"/>
</dbReference>
<dbReference type="EMBL" id="LNYJ01000011">
    <property type="protein sequence ID" value="KTD17787.1"/>
    <property type="molecule type" value="Genomic_DNA"/>
</dbReference>
<evidence type="ECO:0000256" key="4">
    <source>
        <dbReference type="ARBA" id="ARBA00023136"/>
    </source>
</evidence>
<dbReference type="InterPro" id="IPR007267">
    <property type="entry name" value="GtrA_DPMS_TM"/>
</dbReference>
<evidence type="ECO:0000259" key="6">
    <source>
        <dbReference type="Pfam" id="PF00535"/>
    </source>
</evidence>
<reference evidence="8 9" key="1">
    <citation type="submission" date="2015-11" db="EMBL/GenBank/DDBJ databases">
        <title>Genomic analysis of 38 Legionella species identifies large and diverse effector repertoires.</title>
        <authorList>
            <person name="Burstein D."/>
            <person name="Amaro F."/>
            <person name="Zusman T."/>
            <person name="Lifshitz Z."/>
            <person name="Cohen O."/>
            <person name="Gilbert J.A."/>
            <person name="Pupko T."/>
            <person name="Shuman H.A."/>
            <person name="Segal G."/>
        </authorList>
    </citation>
    <scope>NUCLEOTIDE SEQUENCE [LARGE SCALE GENOMIC DNA]</scope>
    <source>
        <strain evidence="8 9">BL-540</strain>
    </source>
</reference>
<evidence type="ECO:0000256" key="1">
    <source>
        <dbReference type="ARBA" id="ARBA00004141"/>
    </source>
</evidence>
<dbReference type="AlphaFoldDB" id="A0A0W0VCD1"/>
<dbReference type="GO" id="GO:0000271">
    <property type="term" value="P:polysaccharide biosynthetic process"/>
    <property type="evidence" value="ECO:0007669"/>
    <property type="project" value="InterPro"/>
</dbReference>
<dbReference type="InterPro" id="IPR001173">
    <property type="entry name" value="Glyco_trans_2-like"/>
</dbReference>
<dbReference type="STRING" id="456.Ljor_2093"/>
<dbReference type="SUPFAM" id="SSF53448">
    <property type="entry name" value="Nucleotide-diphospho-sugar transferases"/>
    <property type="match status" value="1"/>
</dbReference>
<dbReference type="PANTHER" id="PTHR10859:SF114">
    <property type="entry name" value="DOLICHOL-PHOSPHATE MANNOSYLTRANSFERASE"/>
    <property type="match status" value="1"/>
</dbReference>
<dbReference type="RefSeq" id="WP_058471510.1">
    <property type="nucleotide sequence ID" value="NZ_CAAAIC010000001.1"/>
</dbReference>
<accession>A0A0W0VCD1</accession>
<evidence type="ECO:0000259" key="7">
    <source>
        <dbReference type="Pfam" id="PF04138"/>
    </source>
</evidence>
<feature type="transmembrane region" description="Helical" evidence="5">
    <location>
        <begin position="286"/>
        <end position="307"/>
    </location>
</feature>
<gene>
    <name evidence="8" type="ORF">Ljor_2093</name>
</gene>
<feature type="transmembrane region" description="Helical" evidence="5">
    <location>
        <begin position="319"/>
        <end position="342"/>
    </location>
</feature>
<dbReference type="CDD" id="cd04179">
    <property type="entry name" value="DPM_DPG-synthase_like"/>
    <property type="match status" value="1"/>
</dbReference>
<keyword evidence="9" id="KW-1185">Reference proteome</keyword>
<evidence type="ECO:0000256" key="2">
    <source>
        <dbReference type="ARBA" id="ARBA00022692"/>
    </source>
</evidence>
<dbReference type="Pfam" id="PF04138">
    <property type="entry name" value="GtrA_DPMS_TM"/>
    <property type="match status" value="1"/>
</dbReference>
<dbReference type="InterPro" id="IPR029044">
    <property type="entry name" value="Nucleotide-diphossugar_trans"/>
</dbReference>
<dbReference type="GO" id="GO:0006487">
    <property type="term" value="P:protein N-linked glycosylation"/>
    <property type="evidence" value="ECO:0007669"/>
    <property type="project" value="TreeGrafter"/>
</dbReference>
<dbReference type="Proteomes" id="UP000055035">
    <property type="component" value="Unassembled WGS sequence"/>
</dbReference>
<feature type="domain" description="GtrA/DPMS transmembrane" evidence="7">
    <location>
        <begin position="230"/>
        <end position="342"/>
    </location>
</feature>
<evidence type="ECO:0000256" key="5">
    <source>
        <dbReference type="SAM" id="Phobius"/>
    </source>
</evidence>
<dbReference type="PATRIC" id="fig|456.5.peg.2247"/>
<dbReference type="PANTHER" id="PTHR10859">
    <property type="entry name" value="GLYCOSYL TRANSFERASE"/>
    <property type="match status" value="1"/>
</dbReference>
<comment type="caution">
    <text evidence="8">The sequence shown here is derived from an EMBL/GenBank/DDBJ whole genome shotgun (WGS) entry which is preliminary data.</text>
</comment>
<sequence length="348" mass="40057">MLANYPVLIIPAYNPDRRLLQLLQAHRQLKCPQPCIIVDDGSKAECQSLFQEFEQLGCIVLSHPKNLGKGAALKTAMNYYLERLSESFPGVITADADGQHSLEDILLLSQKFREEPLKLHLGVRRLGNKEVPFRSRFGNNLTKFLFNLLTGSQITDTQTGLRAIPLELTQYLVANSGSRYEFEFEMFFTAREHHIPIQETLIDTIYIENNKGSHFHPVWDSLRIYFIFLRFCSASMCSFLLDFGLFSMFYYFSAKPAWSVFTARLISSPVNFFLNKNISFRSNKKLLPASMQYFTLVIATVILSYYLMIGINSLGINLYISKIVAESLIYLFSFAVQYLLIFTRKRDF</sequence>
<proteinExistence type="predicted"/>
<evidence type="ECO:0000313" key="9">
    <source>
        <dbReference type="Proteomes" id="UP000055035"/>
    </source>
</evidence>
<evidence type="ECO:0000313" key="8">
    <source>
        <dbReference type="EMBL" id="KTD17787.1"/>
    </source>
</evidence>
<keyword evidence="8" id="KW-0808">Transferase</keyword>
<dbReference type="OrthoDB" id="9808633at2"/>
<feature type="domain" description="Glycosyltransferase 2-like" evidence="6">
    <location>
        <begin position="8"/>
        <end position="162"/>
    </location>
</feature>
<keyword evidence="3 5" id="KW-1133">Transmembrane helix</keyword>
<protein>
    <submittedName>
        <fullName evidence="8">Glycosyl transferase family 2</fullName>
    </submittedName>
</protein>
<dbReference type="GO" id="GO:0016020">
    <property type="term" value="C:membrane"/>
    <property type="evidence" value="ECO:0007669"/>
    <property type="project" value="UniProtKB-SubCell"/>
</dbReference>
<evidence type="ECO:0000256" key="3">
    <source>
        <dbReference type="ARBA" id="ARBA00022989"/>
    </source>
</evidence>
<organism evidence="8 9">
    <name type="scientific">Legionella jordanis</name>
    <dbReference type="NCBI Taxonomy" id="456"/>
    <lineage>
        <taxon>Bacteria</taxon>
        <taxon>Pseudomonadati</taxon>
        <taxon>Pseudomonadota</taxon>
        <taxon>Gammaproteobacteria</taxon>
        <taxon>Legionellales</taxon>
        <taxon>Legionellaceae</taxon>
        <taxon>Legionella</taxon>
    </lineage>
</organism>
<name>A0A0W0VCD1_9GAMM</name>